<dbReference type="OrthoDB" id="2327831at2"/>
<dbReference type="EMBL" id="AZEA01000027">
    <property type="protein sequence ID" value="KRK87027.1"/>
    <property type="molecule type" value="Genomic_DNA"/>
</dbReference>
<keyword evidence="7" id="KW-1185">Reference proteome</keyword>
<keyword evidence="3" id="KW-0472">Membrane</keyword>
<dbReference type="Pfam" id="PF06458">
    <property type="entry name" value="MucBP"/>
    <property type="match status" value="2"/>
</dbReference>
<dbReference type="InterPro" id="IPR044081">
    <property type="entry name" value="DUF5776"/>
</dbReference>
<feature type="domain" description="MucBP" evidence="4">
    <location>
        <begin position="281"/>
        <end position="342"/>
    </location>
</feature>
<feature type="transmembrane region" description="Helical" evidence="3">
    <location>
        <begin position="12"/>
        <end position="31"/>
    </location>
</feature>
<feature type="domain" description="MucBP" evidence="4">
    <location>
        <begin position="171"/>
        <end position="225"/>
    </location>
</feature>
<evidence type="ECO:0000259" key="5">
    <source>
        <dbReference type="Pfam" id="PF19087"/>
    </source>
</evidence>
<keyword evidence="3" id="KW-1133">Transmembrane helix</keyword>
<reference evidence="6 7" key="1">
    <citation type="journal article" date="2015" name="Genome Announc.">
        <title>Expanding the biotechnology potential of lactobacilli through comparative genomics of 213 strains and associated genera.</title>
        <authorList>
            <person name="Sun Z."/>
            <person name="Harris H.M."/>
            <person name="McCann A."/>
            <person name="Guo C."/>
            <person name="Argimon S."/>
            <person name="Zhang W."/>
            <person name="Yang X."/>
            <person name="Jeffery I.B."/>
            <person name="Cooney J.C."/>
            <person name="Kagawa T.F."/>
            <person name="Liu W."/>
            <person name="Song Y."/>
            <person name="Salvetti E."/>
            <person name="Wrobel A."/>
            <person name="Rasinkangas P."/>
            <person name="Parkhill J."/>
            <person name="Rea M.C."/>
            <person name="O'Sullivan O."/>
            <person name="Ritari J."/>
            <person name="Douillard F.P."/>
            <person name="Paul Ross R."/>
            <person name="Yang R."/>
            <person name="Briner A.E."/>
            <person name="Felis G.E."/>
            <person name="de Vos W.M."/>
            <person name="Barrangou R."/>
            <person name="Klaenhammer T.R."/>
            <person name="Caufield P.W."/>
            <person name="Cui Y."/>
            <person name="Zhang H."/>
            <person name="O'Toole P.W."/>
        </authorList>
    </citation>
    <scope>NUCLEOTIDE SEQUENCE [LARGE SCALE GENOMIC DNA]</scope>
    <source>
        <strain evidence="6 7">DSM 19904</strain>
    </source>
</reference>
<dbReference type="Proteomes" id="UP000051581">
    <property type="component" value="Unassembled WGS sequence"/>
</dbReference>
<protein>
    <recommendedName>
        <fullName evidence="8">DUF5776 domain-containing protein</fullName>
    </recommendedName>
</protein>
<evidence type="ECO:0000256" key="2">
    <source>
        <dbReference type="SAM" id="MobiDB-lite"/>
    </source>
</evidence>
<feature type="compositionally biased region" description="Low complexity" evidence="2">
    <location>
        <begin position="363"/>
        <end position="380"/>
    </location>
</feature>
<proteinExistence type="predicted"/>
<evidence type="ECO:0000313" key="7">
    <source>
        <dbReference type="Proteomes" id="UP000051581"/>
    </source>
</evidence>
<organism evidence="6 7">
    <name type="scientific">Lentilactobacillus sunkii DSM 19904</name>
    <dbReference type="NCBI Taxonomy" id="1423808"/>
    <lineage>
        <taxon>Bacteria</taxon>
        <taxon>Bacillati</taxon>
        <taxon>Bacillota</taxon>
        <taxon>Bacilli</taxon>
        <taxon>Lactobacillales</taxon>
        <taxon>Lactobacillaceae</taxon>
        <taxon>Lentilactobacillus</taxon>
    </lineage>
</organism>
<evidence type="ECO:0008006" key="8">
    <source>
        <dbReference type="Google" id="ProtNLM"/>
    </source>
</evidence>
<evidence type="ECO:0000259" key="4">
    <source>
        <dbReference type="Pfam" id="PF06458"/>
    </source>
</evidence>
<dbReference type="InterPro" id="IPR009459">
    <property type="entry name" value="MucBP_dom"/>
</dbReference>
<feature type="domain" description="DUF5776" evidence="5">
    <location>
        <begin position="482"/>
        <end position="550"/>
    </location>
</feature>
<accession>A0A0R1KZZ4</accession>
<name>A0A0R1KZZ4_9LACO</name>
<dbReference type="AlphaFoldDB" id="A0A0R1KZZ4"/>
<feature type="region of interest" description="Disordered" evidence="2">
    <location>
        <begin position="342"/>
        <end position="394"/>
    </location>
</feature>
<comment type="caution">
    <text evidence="6">The sequence shown here is derived from an EMBL/GenBank/DDBJ whole genome shotgun (WGS) entry which is preliminary data.</text>
</comment>
<evidence type="ECO:0000256" key="3">
    <source>
        <dbReference type="SAM" id="Phobius"/>
    </source>
</evidence>
<keyword evidence="1" id="KW-0677">Repeat</keyword>
<dbReference type="Pfam" id="PF19087">
    <property type="entry name" value="DUF5776"/>
    <property type="match status" value="1"/>
</dbReference>
<gene>
    <name evidence="6" type="ORF">FD17_GL001488</name>
</gene>
<sequence>MSDQTGRLSLTRAVRWLVTFVAAFIFGGLLIHQSAIEAADNEVTYTLHSMDINGNHIHSSFNNKQVMVPISKYDTLDVSKEVPLTFNNGRYVLKGYHTDNKSEQHIMYYEELNQKTDSEKLKRLADLNVYNPHRAADDKEVNVYFAYQDTQNPLPETIKLTPDALQREAGKIKIFYTDVNGKELKPSIKYDFDKVPDPDSSFQMEFDGYRYIAAVIRNPKPYGTYVYSDSKMYANMETNVDDLLFQAILQPNYMRGIAMRPKQHASGSTATFVYEKYAANLTIEYLDESGKAMADHPAQTKQLPLNTGYSEEAPEIAGYTVVGDKKVAGKISDDTKITFKYKKNTVPPTPNNNKGSNSTITPATNSSSNTGQSTNATNNQMPTPRTLPDGTQLPNYAATEGTVVYATKAIYMYKHANFKKNQRIAKYPKAKRVNRPMFVVTDYARSNGGALRYKVKDVNHHSKTAGKVGYITANRKSVEKVYYASMPKNKKMTVISKKGVNVYKNANLTKKVKNYKTGSHLKVKKIVKHNLTTRYELSNGYYMTANKKLVIHGIY</sequence>
<dbReference type="PATRIC" id="fig|1423808.3.peg.1509"/>
<keyword evidence="3" id="KW-0812">Transmembrane</keyword>
<dbReference type="RefSeq" id="WP_057826288.1">
    <property type="nucleotide sequence ID" value="NZ_AZEA01000027.1"/>
</dbReference>
<dbReference type="Gene3D" id="3.10.20.320">
    <property type="entry name" value="Putative peptidoglycan bound protein (lpxtg motif)"/>
    <property type="match status" value="1"/>
</dbReference>
<evidence type="ECO:0000313" key="6">
    <source>
        <dbReference type="EMBL" id="KRK87027.1"/>
    </source>
</evidence>
<evidence type="ECO:0000256" key="1">
    <source>
        <dbReference type="ARBA" id="ARBA00022737"/>
    </source>
</evidence>